<accession>A0AAD3Y0Y4</accession>
<keyword evidence="6" id="KW-0406">Ion transport</keyword>
<keyword evidence="6" id="KW-0813">Transport</keyword>
<keyword evidence="9" id="KW-1185">Reference proteome</keyword>
<organism evidence="8 9">
    <name type="scientific">Nepenthes gracilis</name>
    <name type="common">Slender pitcher plant</name>
    <dbReference type="NCBI Taxonomy" id="150966"/>
    <lineage>
        <taxon>Eukaryota</taxon>
        <taxon>Viridiplantae</taxon>
        <taxon>Streptophyta</taxon>
        <taxon>Embryophyta</taxon>
        <taxon>Tracheophyta</taxon>
        <taxon>Spermatophyta</taxon>
        <taxon>Magnoliopsida</taxon>
        <taxon>eudicotyledons</taxon>
        <taxon>Gunneridae</taxon>
        <taxon>Pentapetalae</taxon>
        <taxon>Caryophyllales</taxon>
        <taxon>Nepenthaceae</taxon>
        <taxon>Nepenthes</taxon>
    </lineage>
</organism>
<keyword evidence="6" id="KW-0186">Copper</keyword>
<feature type="transmembrane region" description="Helical" evidence="6">
    <location>
        <begin position="90"/>
        <end position="115"/>
    </location>
</feature>
<evidence type="ECO:0000256" key="7">
    <source>
        <dbReference type="SAM" id="MobiDB-lite"/>
    </source>
</evidence>
<dbReference type="EMBL" id="BSYO01000025">
    <property type="protein sequence ID" value="GMH23056.1"/>
    <property type="molecule type" value="Genomic_DNA"/>
</dbReference>
<evidence type="ECO:0000313" key="8">
    <source>
        <dbReference type="EMBL" id="GMH23056.1"/>
    </source>
</evidence>
<reference evidence="8" key="1">
    <citation type="submission" date="2023-05" db="EMBL/GenBank/DDBJ databases">
        <title>Nepenthes gracilis genome sequencing.</title>
        <authorList>
            <person name="Fukushima K."/>
        </authorList>
    </citation>
    <scope>NUCLEOTIDE SEQUENCE</scope>
    <source>
        <strain evidence="8">SING2019-196</strain>
    </source>
</reference>
<gene>
    <name evidence="8" type="ORF">Nepgr_024899</name>
</gene>
<keyword evidence="2 6" id="KW-0812">Transmembrane</keyword>
<dbReference type="Proteomes" id="UP001279734">
    <property type="component" value="Unassembled WGS sequence"/>
</dbReference>
<evidence type="ECO:0000256" key="1">
    <source>
        <dbReference type="ARBA" id="ARBA00006921"/>
    </source>
</evidence>
<comment type="similarity">
    <text evidence="1 6">Belongs to the copper transporter (Ctr) (TC 1.A.56) family. SLC31A subfamily.</text>
</comment>
<dbReference type="PANTHER" id="PTHR12483">
    <property type="entry name" value="SOLUTE CARRIER FAMILY 31 COPPER TRANSPORTERS"/>
    <property type="match status" value="1"/>
</dbReference>
<sequence length="159" mass="16951">MQAQTTIRHHVNGPLPPTPEPSQTAATHKSDMMMAHGAFFWGKDSEILFSGWPGTSSAMYALALILVFVLAVLVECLSHTPIVRPGSNRVAAGLFSTGLHAVRAGLVYVVMLAVMSYNGGVFIAAVVGHAVGYSIFGSGLLKKSVDINNDQTMPTRFIH</sequence>
<comment type="subcellular location">
    <subcellularLocation>
        <location evidence="6">Membrane</location>
        <topology evidence="6">Multi-pass membrane protein</topology>
    </subcellularLocation>
</comment>
<proteinExistence type="inferred from homology"/>
<dbReference type="AlphaFoldDB" id="A0AAD3Y0Y4"/>
<keyword evidence="5 6" id="KW-0472">Membrane</keyword>
<evidence type="ECO:0000256" key="2">
    <source>
        <dbReference type="ARBA" id="ARBA00022692"/>
    </source>
</evidence>
<comment type="caution">
    <text evidence="8">The sequence shown here is derived from an EMBL/GenBank/DDBJ whole genome shotgun (WGS) entry which is preliminary data.</text>
</comment>
<dbReference type="PANTHER" id="PTHR12483:SF94">
    <property type="entry name" value="COPPER TRANSPORTER 4"/>
    <property type="match status" value="1"/>
</dbReference>
<keyword evidence="3 6" id="KW-0187">Copper transport</keyword>
<dbReference type="GO" id="GO:0005375">
    <property type="term" value="F:copper ion transmembrane transporter activity"/>
    <property type="evidence" value="ECO:0007669"/>
    <property type="project" value="UniProtKB-UniRule"/>
</dbReference>
<evidence type="ECO:0000256" key="4">
    <source>
        <dbReference type="ARBA" id="ARBA00022989"/>
    </source>
</evidence>
<dbReference type="GO" id="GO:0005886">
    <property type="term" value="C:plasma membrane"/>
    <property type="evidence" value="ECO:0007669"/>
    <property type="project" value="TreeGrafter"/>
</dbReference>
<protein>
    <recommendedName>
        <fullName evidence="6">Copper transport protein</fullName>
    </recommendedName>
</protein>
<dbReference type="InterPro" id="IPR007274">
    <property type="entry name" value="Cop_transporter"/>
</dbReference>
<evidence type="ECO:0000256" key="3">
    <source>
        <dbReference type="ARBA" id="ARBA00022796"/>
    </source>
</evidence>
<evidence type="ECO:0000313" key="9">
    <source>
        <dbReference type="Proteomes" id="UP001279734"/>
    </source>
</evidence>
<dbReference type="Pfam" id="PF04145">
    <property type="entry name" value="Ctr"/>
    <property type="match status" value="2"/>
</dbReference>
<feature type="transmembrane region" description="Helical" evidence="6">
    <location>
        <begin position="58"/>
        <end position="78"/>
    </location>
</feature>
<feature type="transmembrane region" description="Helical" evidence="6">
    <location>
        <begin position="121"/>
        <end position="141"/>
    </location>
</feature>
<name>A0AAD3Y0Y4_NEPGR</name>
<feature type="region of interest" description="Disordered" evidence="7">
    <location>
        <begin position="1"/>
        <end position="27"/>
    </location>
</feature>
<evidence type="ECO:0000256" key="6">
    <source>
        <dbReference type="RuleBase" id="RU367022"/>
    </source>
</evidence>
<evidence type="ECO:0000256" key="5">
    <source>
        <dbReference type="ARBA" id="ARBA00023136"/>
    </source>
</evidence>
<keyword evidence="4 6" id="KW-1133">Transmembrane helix</keyword>